<keyword evidence="1" id="KW-1133">Transmembrane helix</keyword>
<dbReference type="RefSeq" id="WP_126594172.1">
    <property type="nucleotide sequence ID" value="NZ_BIFQ01000001.1"/>
</dbReference>
<dbReference type="AlphaFoldDB" id="A0A401Z7K1"/>
<organism evidence="2 3">
    <name type="scientific">Dictyobacter aurantiacus</name>
    <dbReference type="NCBI Taxonomy" id="1936993"/>
    <lineage>
        <taxon>Bacteria</taxon>
        <taxon>Bacillati</taxon>
        <taxon>Chloroflexota</taxon>
        <taxon>Ktedonobacteria</taxon>
        <taxon>Ktedonobacterales</taxon>
        <taxon>Dictyobacteraceae</taxon>
        <taxon>Dictyobacter</taxon>
    </lineage>
</organism>
<dbReference type="Proteomes" id="UP000287224">
    <property type="component" value="Unassembled WGS sequence"/>
</dbReference>
<accession>A0A401Z7K1</accession>
<keyword evidence="1" id="KW-0472">Membrane</keyword>
<sequence>MSDNEIVRKHPISVVRFGMGKEIQLYYDELVVTGIEQDQELRVQLDAMRRLTLVPGEPTPSKLVLMADMDDGETIILAEGMTNAKDFREMLPKITEICPDLQLDPPDMAEQLRQALNNKRAWNITCYVACIMVCVLIYALYLLVAFLGSLHH</sequence>
<evidence type="ECO:0000313" key="3">
    <source>
        <dbReference type="Proteomes" id="UP000287224"/>
    </source>
</evidence>
<proteinExistence type="predicted"/>
<gene>
    <name evidence="2" type="ORF">KDAU_01610</name>
</gene>
<comment type="caution">
    <text evidence="2">The sequence shown here is derived from an EMBL/GenBank/DDBJ whole genome shotgun (WGS) entry which is preliminary data.</text>
</comment>
<reference evidence="3" key="1">
    <citation type="submission" date="2018-12" db="EMBL/GenBank/DDBJ databases">
        <title>Tengunoibacter tsumagoiensis gen. nov., sp. nov., Dictyobacter kobayashii sp. nov., D. alpinus sp. nov., and D. joshuensis sp. nov. and description of Dictyobacteraceae fam. nov. within the order Ktedonobacterales isolated from Tengu-no-mugimeshi.</title>
        <authorList>
            <person name="Wang C.M."/>
            <person name="Zheng Y."/>
            <person name="Sakai Y."/>
            <person name="Toyoda A."/>
            <person name="Minakuchi Y."/>
            <person name="Abe K."/>
            <person name="Yokota A."/>
            <person name="Yabe S."/>
        </authorList>
    </citation>
    <scope>NUCLEOTIDE SEQUENCE [LARGE SCALE GENOMIC DNA]</scope>
    <source>
        <strain evidence="3">S-27</strain>
    </source>
</reference>
<evidence type="ECO:0000313" key="2">
    <source>
        <dbReference type="EMBL" id="GCE02832.1"/>
    </source>
</evidence>
<dbReference type="OrthoDB" id="158511at2"/>
<name>A0A401Z7K1_9CHLR</name>
<evidence type="ECO:0000256" key="1">
    <source>
        <dbReference type="SAM" id="Phobius"/>
    </source>
</evidence>
<feature type="transmembrane region" description="Helical" evidence="1">
    <location>
        <begin position="121"/>
        <end position="147"/>
    </location>
</feature>
<keyword evidence="3" id="KW-1185">Reference proteome</keyword>
<keyword evidence="1" id="KW-0812">Transmembrane</keyword>
<dbReference type="EMBL" id="BIFQ01000001">
    <property type="protein sequence ID" value="GCE02832.1"/>
    <property type="molecule type" value="Genomic_DNA"/>
</dbReference>
<protein>
    <submittedName>
        <fullName evidence="2">Uncharacterized protein</fullName>
    </submittedName>
</protein>